<organism evidence="2">
    <name type="scientific">Candidatus Methanogaster sp. ANME-2c ERB4</name>
    <dbReference type="NCBI Taxonomy" id="2759911"/>
    <lineage>
        <taxon>Archaea</taxon>
        <taxon>Methanobacteriati</taxon>
        <taxon>Methanobacteriota</taxon>
        <taxon>Stenosarchaea group</taxon>
        <taxon>Methanomicrobia</taxon>
        <taxon>Methanosarcinales</taxon>
        <taxon>ANME-2 cluster</taxon>
        <taxon>Candidatus Methanogasteraceae</taxon>
        <taxon>Candidatus Methanogaster</taxon>
    </lineage>
</organism>
<dbReference type="Pfam" id="PF01610">
    <property type="entry name" value="DDE_Tnp_ISL3"/>
    <property type="match status" value="1"/>
</dbReference>
<sequence>MHIKTLLNHVTKFKSFVFQDPRLCRDSNKLFIHVEPRRNSKPLCSQCGYPGAVYDHLNQREFLLPPIWNIVVILLYTMRRVNCEHCGKVIVERVPWATGKSPVTKQFAAFLGSWARKLSWKDTAESFRVSWDIVADAVTWVVEWGLANRNIDNVTAIGVDEIQYHGGHNYLTLVYQIDRHCRRLLWIGKERKKKTLYAFCDFMGEQRCKAIEFVCSDMWKAYITVIADRFSNAVHVLDRFHIVGHLNKAVDNVRRSEVKKLRDAGKPAYLKKCRWVFLKKKKRLWGKPRARLRELLEMNLRTVKAYLFKEDFDHLWTYKSVTWANKFINQWTKDVMRHRSLPELKKFARMIRGHQDLILNYFRAKKEFSSGIVEGFNNKAKLTIRKSYGFRSDKLREIALYHTLGNLPVPEITHRFV</sequence>
<dbReference type="AlphaFoldDB" id="A0A7G9Y345"/>
<evidence type="ECO:0000259" key="1">
    <source>
        <dbReference type="Pfam" id="PF01610"/>
    </source>
</evidence>
<dbReference type="EMBL" id="MT630737">
    <property type="protein sequence ID" value="QNO42429.1"/>
    <property type="molecule type" value="Genomic_DNA"/>
</dbReference>
<protein>
    <recommendedName>
        <fullName evidence="1">Transposase IS204/IS1001/IS1096/IS1165 DDE domain-containing protein</fullName>
    </recommendedName>
</protein>
<evidence type="ECO:0000313" key="2">
    <source>
        <dbReference type="EMBL" id="QNO42429.1"/>
    </source>
</evidence>
<reference evidence="2" key="1">
    <citation type="submission" date="2020-06" db="EMBL/GenBank/DDBJ databases">
        <title>Unique genomic features of the anaerobic methanotrophic archaea.</title>
        <authorList>
            <person name="Chadwick G.L."/>
            <person name="Skennerton C.T."/>
            <person name="Laso-Perez R."/>
            <person name="Leu A.O."/>
            <person name="Speth D.R."/>
            <person name="Yu H."/>
            <person name="Morgan-Lang C."/>
            <person name="Hatzenpichler R."/>
            <person name="Goudeau D."/>
            <person name="Malmstrom R."/>
            <person name="Brazelton W.J."/>
            <person name="Woyke T."/>
            <person name="Hallam S.J."/>
            <person name="Tyson G.W."/>
            <person name="Wegener G."/>
            <person name="Boetius A."/>
            <person name="Orphan V."/>
        </authorList>
    </citation>
    <scope>NUCLEOTIDE SEQUENCE</scope>
</reference>
<feature type="domain" description="Transposase IS204/IS1001/IS1096/IS1165 DDE" evidence="1">
    <location>
        <begin position="157"/>
        <end position="392"/>
    </location>
</feature>
<proteinExistence type="predicted"/>
<dbReference type="PANTHER" id="PTHR33498:SF1">
    <property type="entry name" value="TRANSPOSASE FOR INSERTION SEQUENCE ELEMENT IS1557"/>
    <property type="match status" value="1"/>
</dbReference>
<dbReference type="InterPro" id="IPR002560">
    <property type="entry name" value="Transposase_DDE"/>
</dbReference>
<dbReference type="NCBIfam" id="NF033550">
    <property type="entry name" value="transpos_ISL3"/>
    <property type="match status" value="1"/>
</dbReference>
<accession>A0A7G9Y345</accession>
<gene>
    <name evidence="2" type="ORF">PBILOLBF_00004</name>
</gene>
<dbReference type="PANTHER" id="PTHR33498">
    <property type="entry name" value="TRANSPOSASE FOR INSERTION SEQUENCE ELEMENT IS1557"/>
    <property type="match status" value="1"/>
</dbReference>
<name>A0A7G9Y345_9EURY</name>
<dbReference type="InterPro" id="IPR047951">
    <property type="entry name" value="Transpos_ISL3"/>
</dbReference>